<sequence length="185" mass="20939">MYHYMIGTVTEITPSFITLENGGIGYLIYTPNPYAFESGTEYKVYLYQQIKEDEHALFGFKTLEEKELFLKLINVKGLGPKMALPIIASGSIMGIKDAIERENILYLKKFPKIGDKLAKQMILDLKGKLGEVEEVTMIEDTKEELFAALKALGYKDKEIKTVLPKVPSDISLEEQIRSALKLLLK</sequence>
<comment type="domain">
    <text evidence="6">Has three domains with a flexible linker between the domains II and III and assumes an 'L' shape. Domain III is highly mobile and contacts RuvB.</text>
</comment>
<dbReference type="NCBIfam" id="TIGR00084">
    <property type="entry name" value="ruvA"/>
    <property type="match status" value="1"/>
</dbReference>
<dbReference type="CDD" id="cd14332">
    <property type="entry name" value="UBA_RuvA_C"/>
    <property type="match status" value="1"/>
</dbReference>
<dbReference type="GO" id="GO:0006281">
    <property type="term" value="P:DNA repair"/>
    <property type="evidence" value="ECO:0007669"/>
    <property type="project" value="UniProtKB-UniRule"/>
</dbReference>
<dbReference type="GO" id="GO:0048476">
    <property type="term" value="C:Holliday junction resolvase complex"/>
    <property type="evidence" value="ECO:0007669"/>
    <property type="project" value="UniProtKB-UniRule"/>
</dbReference>
<feature type="region of interest" description="Domain III" evidence="6">
    <location>
        <begin position="143"/>
        <end position="185"/>
    </location>
</feature>
<dbReference type="Gene3D" id="1.10.150.20">
    <property type="entry name" value="5' to 3' exonuclease, C-terminal subdomain"/>
    <property type="match status" value="1"/>
</dbReference>
<evidence type="ECO:0000256" key="2">
    <source>
        <dbReference type="ARBA" id="ARBA00022763"/>
    </source>
</evidence>
<comment type="function">
    <text evidence="6">The RuvA-RuvB-RuvC complex processes Holliday junction (HJ) DNA during genetic recombination and DNA repair, while the RuvA-RuvB complex plays an important role in the rescue of blocked DNA replication forks via replication fork reversal (RFR). RuvA specifically binds to HJ cruciform DNA, conferring on it an open structure. The RuvB hexamer acts as an ATP-dependent pump, pulling dsDNA into and through the RuvAB complex. HJ branch migration allows RuvC to scan DNA until it finds its consensus sequence, where it cleaves and resolves the cruciform DNA.</text>
</comment>
<dbReference type="SUPFAM" id="SSF47781">
    <property type="entry name" value="RuvA domain 2-like"/>
    <property type="match status" value="1"/>
</dbReference>
<reference evidence="9" key="2">
    <citation type="journal article" date="2021" name="PeerJ">
        <title>Extensive microbial diversity within the chicken gut microbiome revealed by metagenomics and culture.</title>
        <authorList>
            <person name="Gilroy R."/>
            <person name="Ravi A."/>
            <person name="Getino M."/>
            <person name="Pursley I."/>
            <person name="Horton D.L."/>
            <person name="Alikhan N.F."/>
            <person name="Baker D."/>
            <person name="Gharbi K."/>
            <person name="Hall N."/>
            <person name="Watson M."/>
            <person name="Adriaenssens E.M."/>
            <person name="Foster-Nyarko E."/>
            <person name="Jarju S."/>
            <person name="Secka A."/>
            <person name="Antonio M."/>
            <person name="Oren A."/>
            <person name="Chaudhuri R.R."/>
            <person name="La Ragione R."/>
            <person name="Hildebrand F."/>
            <person name="Pallen M.J."/>
        </authorList>
    </citation>
    <scope>NUCLEOTIDE SEQUENCE</scope>
    <source>
        <strain evidence="9">CHK165-10780</strain>
    </source>
</reference>
<gene>
    <name evidence="6 9" type="primary">ruvA</name>
    <name evidence="9" type="ORF">IAC85_02560</name>
</gene>
<dbReference type="GO" id="GO:0016787">
    <property type="term" value="F:hydrolase activity"/>
    <property type="evidence" value="ECO:0007669"/>
    <property type="project" value="UniProtKB-KW"/>
</dbReference>
<comment type="caution">
    <text evidence="9">The sequence shown here is derived from an EMBL/GenBank/DDBJ whole genome shotgun (WGS) entry which is preliminary data.</text>
</comment>
<accession>A0A9D0YZA2</accession>
<dbReference type="Gene3D" id="1.10.8.10">
    <property type="entry name" value="DNA helicase RuvA subunit, C-terminal domain"/>
    <property type="match status" value="1"/>
</dbReference>
<keyword evidence="1 6" id="KW-0963">Cytoplasm</keyword>
<dbReference type="EMBL" id="DVFU01000052">
    <property type="protein sequence ID" value="HIQ64600.1"/>
    <property type="molecule type" value="Genomic_DNA"/>
</dbReference>
<dbReference type="GO" id="GO:0006310">
    <property type="term" value="P:DNA recombination"/>
    <property type="evidence" value="ECO:0007669"/>
    <property type="project" value="UniProtKB-UniRule"/>
</dbReference>
<dbReference type="SUPFAM" id="SSF50249">
    <property type="entry name" value="Nucleic acid-binding proteins"/>
    <property type="match status" value="1"/>
</dbReference>
<organism evidence="9 10">
    <name type="scientific">Candidatus Faecenecus gallistercoris</name>
    <dbReference type="NCBI Taxonomy" id="2840793"/>
    <lineage>
        <taxon>Bacteria</taxon>
        <taxon>Bacillati</taxon>
        <taxon>Bacillota</taxon>
        <taxon>Bacillota incertae sedis</taxon>
        <taxon>Candidatus Faecenecus</taxon>
    </lineage>
</organism>
<dbReference type="GO" id="GO:0009378">
    <property type="term" value="F:four-way junction helicase activity"/>
    <property type="evidence" value="ECO:0007669"/>
    <property type="project" value="InterPro"/>
</dbReference>
<dbReference type="GO" id="GO:0009379">
    <property type="term" value="C:Holliday junction helicase complex"/>
    <property type="evidence" value="ECO:0007669"/>
    <property type="project" value="InterPro"/>
</dbReference>
<dbReference type="Pfam" id="PF14520">
    <property type="entry name" value="HHH_5"/>
    <property type="match status" value="1"/>
</dbReference>
<dbReference type="SUPFAM" id="SSF46929">
    <property type="entry name" value="DNA helicase RuvA subunit, C-terminal domain"/>
    <property type="match status" value="1"/>
</dbReference>
<evidence type="ECO:0000256" key="5">
    <source>
        <dbReference type="ARBA" id="ARBA00023204"/>
    </source>
</evidence>
<evidence type="ECO:0000259" key="7">
    <source>
        <dbReference type="Pfam" id="PF01330"/>
    </source>
</evidence>
<keyword evidence="5 6" id="KW-0234">DNA repair</keyword>
<evidence type="ECO:0000256" key="1">
    <source>
        <dbReference type="ARBA" id="ARBA00022490"/>
    </source>
</evidence>
<dbReference type="GO" id="GO:0005737">
    <property type="term" value="C:cytoplasm"/>
    <property type="evidence" value="ECO:0007669"/>
    <property type="project" value="UniProtKB-SubCell"/>
</dbReference>
<dbReference type="Pfam" id="PF01330">
    <property type="entry name" value="RuvA_N"/>
    <property type="match status" value="1"/>
</dbReference>
<keyword evidence="9" id="KW-0378">Hydrolase</keyword>
<dbReference type="GO" id="GO:0000400">
    <property type="term" value="F:four-way junction DNA binding"/>
    <property type="evidence" value="ECO:0007669"/>
    <property type="project" value="UniProtKB-UniRule"/>
</dbReference>
<reference evidence="9" key="1">
    <citation type="submission" date="2020-10" db="EMBL/GenBank/DDBJ databases">
        <authorList>
            <person name="Gilroy R."/>
        </authorList>
    </citation>
    <scope>NUCLEOTIDE SEQUENCE</scope>
    <source>
        <strain evidence="9">CHK165-10780</strain>
    </source>
</reference>
<dbReference type="Gene3D" id="2.40.50.140">
    <property type="entry name" value="Nucleic acid-binding proteins"/>
    <property type="match status" value="1"/>
</dbReference>
<proteinExistence type="inferred from homology"/>
<dbReference type="InterPro" id="IPR012340">
    <property type="entry name" value="NA-bd_OB-fold"/>
</dbReference>
<evidence type="ECO:0000256" key="6">
    <source>
        <dbReference type="HAMAP-Rule" id="MF_00031"/>
    </source>
</evidence>
<keyword evidence="3 6" id="KW-0238">DNA-binding</keyword>
<dbReference type="InterPro" id="IPR011114">
    <property type="entry name" value="RuvA_C"/>
</dbReference>
<comment type="caution">
    <text evidence="6">Lacks conserved residue(s) required for the propagation of feature annotation.</text>
</comment>
<dbReference type="Pfam" id="PF07499">
    <property type="entry name" value="RuvA_C"/>
    <property type="match status" value="1"/>
</dbReference>
<keyword evidence="2 6" id="KW-0227">DNA damage</keyword>
<keyword evidence="4 6" id="KW-0233">DNA recombination</keyword>
<dbReference type="InterPro" id="IPR010994">
    <property type="entry name" value="RuvA_2-like"/>
</dbReference>
<name>A0A9D0YZA2_9FIRM</name>
<dbReference type="GO" id="GO:0005524">
    <property type="term" value="F:ATP binding"/>
    <property type="evidence" value="ECO:0007669"/>
    <property type="project" value="InterPro"/>
</dbReference>
<dbReference type="HAMAP" id="MF_00031">
    <property type="entry name" value="DNA_HJ_migration_RuvA"/>
    <property type="match status" value="1"/>
</dbReference>
<dbReference type="InterPro" id="IPR036267">
    <property type="entry name" value="RuvA_C_sf"/>
</dbReference>
<evidence type="ECO:0000256" key="3">
    <source>
        <dbReference type="ARBA" id="ARBA00023125"/>
    </source>
</evidence>
<comment type="subcellular location">
    <subcellularLocation>
        <location evidence="6">Cytoplasm</location>
    </subcellularLocation>
</comment>
<feature type="domain" description="DNA helicase Holliday junction RuvA type" evidence="7">
    <location>
        <begin position="1"/>
        <end position="59"/>
    </location>
</feature>
<dbReference type="AlphaFoldDB" id="A0A9D0YZA2"/>
<evidence type="ECO:0000259" key="8">
    <source>
        <dbReference type="Pfam" id="PF07499"/>
    </source>
</evidence>
<comment type="subunit">
    <text evidence="6">Homotetramer. Forms an RuvA(8)-RuvB(12)-Holliday junction (HJ) complex. HJ DNA is sandwiched between 2 RuvA tetramers; dsDNA enters through RuvA and exits via RuvB. An RuvB hexamer assembles on each DNA strand where it exits the tetramer. Each RuvB hexamer is contacted by two RuvA subunits (via domain III) on 2 adjacent RuvB subunits; this complex drives branch migration. In the full resolvosome a probable DNA-RuvA(4)-RuvB(12)-RuvC(2) complex forms which resolves the HJ.</text>
</comment>
<dbReference type="Proteomes" id="UP000886725">
    <property type="component" value="Unassembled WGS sequence"/>
</dbReference>
<evidence type="ECO:0000313" key="10">
    <source>
        <dbReference type="Proteomes" id="UP000886725"/>
    </source>
</evidence>
<dbReference type="InterPro" id="IPR000085">
    <property type="entry name" value="RuvA"/>
</dbReference>
<protein>
    <recommendedName>
        <fullName evidence="6">Holliday junction branch migration complex subunit RuvA</fullName>
    </recommendedName>
</protein>
<comment type="similarity">
    <text evidence="6">Belongs to the RuvA family.</text>
</comment>
<feature type="domain" description="Holliday junction DNA helicase RuvA C-terminal" evidence="8">
    <location>
        <begin position="143"/>
        <end position="183"/>
    </location>
</feature>
<dbReference type="InterPro" id="IPR013849">
    <property type="entry name" value="DNA_helicase_Holl-junc_RuvA_I"/>
</dbReference>
<evidence type="ECO:0000256" key="4">
    <source>
        <dbReference type="ARBA" id="ARBA00023172"/>
    </source>
</evidence>
<evidence type="ECO:0000313" key="9">
    <source>
        <dbReference type="EMBL" id="HIQ64600.1"/>
    </source>
</evidence>